<dbReference type="AlphaFoldDB" id="J9GUE3"/>
<dbReference type="EMBL" id="AMCI01001164">
    <property type="protein sequence ID" value="EJX06423.1"/>
    <property type="molecule type" value="Genomic_DNA"/>
</dbReference>
<protein>
    <submittedName>
        <fullName evidence="1">Uncharacterized protein</fullName>
    </submittedName>
</protein>
<sequence>MSERMEGMTIFLWKEERMASIVMLLSKKAPISSAVSLAAAGRERAD</sequence>
<organism evidence="1">
    <name type="scientific">gut metagenome</name>
    <dbReference type="NCBI Taxonomy" id="749906"/>
    <lineage>
        <taxon>unclassified sequences</taxon>
        <taxon>metagenomes</taxon>
        <taxon>organismal metagenomes</taxon>
    </lineage>
</organism>
<evidence type="ECO:0000313" key="1">
    <source>
        <dbReference type="EMBL" id="EJX06423.1"/>
    </source>
</evidence>
<accession>J9GUE3</accession>
<comment type="caution">
    <text evidence="1">The sequence shown here is derived from an EMBL/GenBank/DDBJ whole genome shotgun (WGS) entry which is preliminary data.</text>
</comment>
<reference evidence="1" key="1">
    <citation type="journal article" date="2012" name="PLoS ONE">
        <title>Gene sets for utilization of primary and secondary nutrition supplies in the distal gut of endangered iberian lynx.</title>
        <authorList>
            <person name="Alcaide M."/>
            <person name="Messina E."/>
            <person name="Richter M."/>
            <person name="Bargiela R."/>
            <person name="Peplies J."/>
            <person name="Huws S.A."/>
            <person name="Newbold C.J."/>
            <person name="Golyshin P.N."/>
            <person name="Simon M.A."/>
            <person name="Lopez G."/>
            <person name="Yakimov M.M."/>
            <person name="Ferrer M."/>
        </authorList>
    </citation>
    <scope>NUCLEOTIDE SEQUENCE</scope>
</reference>
<proteinExistence type="predicted"/>
<name>J9GUE3_9ZZZZ</name>
<gene>
    <name evidence="1" type="ORF">EVA_05466</name>
</gene>